<evidence type="ECO:0000256" key="2">
    <source>
        <dbReference type="SAM" id="Phobius"/>
    </source>
</evidence>
<dbReference type="EMBL" id="BAAARV010000032">
    <property type="protein sequence ID" value="GAA2352150.1"/>
    <property type="molecule type" value="Genomic_DNA"/>
</dbReference>
<keyword evidence="2" id="KW-0812">Transmembrane</keyword>
<sequence>MTHPPQNPDDEPRSEPFRPVSYDLAPEFGTPPPPSNPAPYGPPPANQPPPPGYPVSGQPGAGYPASGQRGVGYPTAAQPGAGYPVSAPPGAGYPVSGQPVSGYPVSAQPAPPAMGQPGYPPAQPTFAPPPPPAKKGKGLKITLAVVGAVFLVCAVVACVYFYPFISEGNAHVAAPPSLPGGLTKETGDSATTLANSAESSLRSDVSGLDEIATGVYTAGGNTDKLVVVVAATGTFLSPGSEVDNAFKGFDGASGQTSVGAVRSYSAGKLGGTVKCADGKASTGDGTKFALCAWGDHGSIGVVIFFGRSAADAAPLFVQIREAVQTR</sequence>
<evidence type="ECO:0000313" key="4">
    <source>
        <dbReference type="Proteomes" id="UP001501444"/>
    </source>
</evidence>
<dbReference type="Proteomes" id="UP001501444">
    <property type="component" value="Unassembled WGS sequence"/>
</dbReference>
<evidence type="ECO:0000313" key="3">
    <source>
        <dbReference type="EMBL" id="GAA2352150.1"/>
    </source>
</evidence>
<comment type="caution">
    <text evidence="3">The sequence shown here is derived from an EMBL/GenBank/DDBJ whole genome shotgun (WGS) entry which is preliminary data.</text>
</comment>
<feature type="transmembrane region" description="Helical" evidence="2">
    <location>
        <begin position="141"/>
        <end position="162"/>
    </location>
</feature>
<protein>
    <submittedName>
        <fullName evidence="3">Uncharacterized protein</fullName>
    </submittedName>
</protein>
<keyword evidence="2" id="KW-0472">Membrane</keyword>
<feature type="compositionally biased region" description="Pro residues" evidence="1">
    <location>
        <begin position="29"/>
        <end position="53"/>
    </location>
</feature>
<name>A0ABP5TGK3_9ACTN</name>
<feature type="compositionally biased region" description="Pro residues" evidence="1">
    <location>
        <begin position="109"/>
        <end position="133"/>
    </location>
</feature>
<organism evidence="3 4">
    <name type="scientific">Dactylosporangium salmoneum</name>
    <dbReference type="NCBI Taxonomy" id="53361"/>
    <lineage>
        <taxon>Bacteria</taxon>
        <taxon>Bacillati</taxon>
        <taxon>Actinomycetota</taxon>
        <taxon>Actinomycetes</taxon>
        <taxon>Micromonosporales</taxon>
        <taxon>Micromonosporaceae</taxon>
        <taxon>Dactylosporangium</taxon>
    </lineage>
</organism>
<dbReference type="RefSeq" id="WP_344614194.1">
    <property type="nucleotide sequence ID" value="NZ_BAAARV010000032.1"/>
</dbReference>
<reference evidence="4" key="1">
    <citation type="journal article" date="2019" name="Int. J. Syst. Evol. Microbiol.">
        <title>The Global Catalogue of Microorganisms (GCM) 10K type strain sequencing project: providing services to taxonomists for standard genome sequencing and annotation.</title>
        <authorList>
            <consortium name="The Broad Institute Genomics Platform"/>
            <consortium name="The Broad Institute Genome Sequencing Center for Infectious Disease"/>
            <person name="Wu L."/>
            <person name="Ma J."/>
        </authorList>
    </citation>
    <scope>NUCLEOTIDE SEQUENCE [LARGE SCALE GENOMIC DNA]</scope>
    <source>
        <strain evidence="4">JCM 3272</strain>
    </source>
</reference>
<proteinExistence type="predicted"/>
<feature type="region of interest" description="Disordered" evidence="1">
    <location>
        <begin position="1"/>
        <end position="77"/>
    </location>
</feature>
<accession>A0ABP5TGK3</accession>
<gene>
    <name evidence="3" type="ORF">GCM10010170_042590</name>
</gene>
<evidence type="ECO:0000256" key="1">
    <source>
        <dbReference type="SAM" id="MobiDB-lite"/>
    </source>
</evidence>
<keyword evidence="4" id="KW-1185">Reference proteome</keyword>
<feature type="region of interest" description="Disordered" evidence="1">
    <location>
        <begin position="107"/>
        <end position="134"/>
    </location>
</feature>
<keyword evidence="2" id="KW-1133">Transmembrane helix</keyword>